<evidence type="ECO:0000313" key="3">
    <source>
        <dbReference type="Proteomes" id="UP000054466"/>
    </source>
</evidence>
<dbReference type="EMBL" id="KN847040">
    <property type="protein sequence ID" value="KIW33398.1"/>
    <property type="molecule type" value="Genomic_DNA"/>
</dbReference>
<dbReference type="PANTHER" id="PTHR36847:SF1">
    <property type="entry name" value="AMIDOLIGASE ENZYME"/>
    <property type="match status" value="1"/>
</dbReference>
<sequence>MAFSTNPSDKLPLTFGVEIEYVFGVNKDVVCSNPVYHWLFPQNCSLYPNSANPANFDPTLDAHKGLLQAVKILRSKGARLGVIVHQGSQEESFDLYSQWHMSTDSSVRFPANAYDLERFSGGRIREWRGWEFSGLELISPALPVPEFDLHHFHPYGLAEVQTYLGFMTQPRPEGTPYFFLSGPEAAGVHVHIGLQPQPDGQTDLPLGLLRHLAFICLAFEDTITLLHHPQRHSYPASYSRRHIGTNRFVGSLPHTFPRHHCKEGPGFSLEDAFLRIFRAKTSHELVELLTTIPAENKGNYRYMVRECFVNFTNCFEFIHTGEKRTVEFRQHHGTLAIKDIAHWVVFLTALARTAERKANEEPRPNPTLPPSLAPKILSASLGTQVEPLKTGVLDTPIDALWQDTASHLESLTTIIREASKYPDLFQTGKKRTLKELFDLLQLPRVYRQYWWERAKQFRAEWAAGWRGTGTCEGQLPCRNDDVRDNEGWAHGELDVPPWDVDEAGASTGGDGPASSGRPPFAQLCILANQLIDLEPWDFAAVMQSEGWPDGPFYGASSDVNTARTGAAATAAAGAGQFANQSTDVDMTDDDLPTTTTGVGPSSSPHSSRANVMSISAITN</sequence>
<feature type="region of interest" description="Disordered" evidence="1">
    <location>
        <begin position="488"/>
        <end position="516"/>
    </location>
</feature>
<gene>
    <name evidence="2" type="ORF">PV07_00251</name>
</gene>
<evidence type="ECO:0000313" key="2">
    <source>
        <dbReference type="EMBL" id="KIW33398.1"/>
    </source>
</evidence>
<protein>
    <submittedName>
        <fullName evidence="2">Uncharacterized protein</fullName>
    </submittedName>
</protein>
<dbReference type="GeneID" id="27339445"/>
<dbReference type="PANTHER" id="PTHR36847">
    <property type="entry name" value="AMIDOLIGASE ENZYME"/>
    <property type="match status" value="1"/>
</dbReference>
<dbReference type="AlphaFoldDB" id="A0A0D2CQB1"/>
<dbReference type="HOGENOM" id="CLU_026019_0_0_1"/>
<feature type="compositionally biased region" description="Polar residues" evidence="1">
    <location>
        <begin position="608"/>
        <end position="619"/>
    </location>
</feature>
<keyword evidence="3" id="KW-1185">Reference proteome</keyword>
<organism evidence="2 3">
    <name type="scientific">Cladophialophora immunda</name>
    <dbReference type="NCBI Taxonomy" id="569365"/>
    <lineage>
        <taxon>Eukaryota</taxon>
        <taxon>Fungi</taxon>
        <taxon>Dikarya</taxon>
        <taxon>Ascomycota</taxon>
        <taxon>Pezizomycotina</taxon>
        <taxon>Eurotiomycetes</taxon>
        <taxon>Chaetothyriomycetidae</taxon>
        <taxon>Chaetothyriales</taxon>
        <taxon>Herpotrichiellaceae</taxon>
        <taxon>Cladophialophora</taxon>
    </lineage>
</organism>
<feature type="region of interest" description="Disordered" evidence="1">
    <location>
        <begin position="579"/>
        <end position="619"/>
    </location>
</feature>
<dbReference type="STRING" id="569365.A0A0D2CQB1"/>
<evidence type="ECO:0000256" key="1">
    <source>
        <dbReference type="SAM" id="MobiDB-lite"/>
    </source>
</evidence>
<accession>A0A0D2CQB1</accession>
<name>A0A0D2CQB1_9EURO</name>
<dbReference type="Proteomes" id="UP000054466">
    <property type="component" value="Unassembled WGS sequence"/>
</dbReference>
<feature type="compositionally biased region" description="Low complexity" evidence="1">
    <location>
        <begin position="592"/>
        <end position="607"/>
    </location>
</feature>
<dbReference type="RefSeq" id="XP_016253614.1">
    <property type="nucleotide sequence ID" value="XM_016386686.1"/>
</dbReference>
<proteinExistence type="predicted"/>
<dbReference type="VEuPathDB" id="FungiDB:PV07_00251"/>
<reference evidence="2 3" key="1">
    <citation type="submission" date="2015-01" db="EMBL/GenBank/DDBJ databases">
        <title>The Genome Sequence of Cladophialophora immunda CBS83496.</title>
        <authorList>
            <consortium name="The Broad Institute Genomics Platform"/>
            <person name="Cuomo C."/>
            <person name="de Hoog S."/>
            <person name="Gorbushina A."/>
            <person name="Stielow B."/>
            <person name="Teixiera M."/>
            <person name="Abouelleil A."/>
            <person name="Chapman S.B."/>
            <person name="Priest M."/>
            <person name="Young S.K."/>
            <person name="Wortman J."/>
            <person name="Nusbaum C."/>
            <person name="Birren B."/>
        </authorList>
    </citation>
    <scope>NUCLEOTIDE SEQUENCE [LARGE SCALE GENOMIC DNA]</scope>
    <source>
        <strain evidence="2 3">CBS 83496</strain>
    </source>
</reference>
<dbReference type="OrthoDB" id="412402at2759"/>